<feature type="signal peptide" evidence="2">
    <location>
        <begin position="1"/>
        <end position="26"/>
    </location>
</feature>
<name>A0ABT5TA11_9RHOB</name>
<keyword evidence="4" id="KW-1185">Reference proteome</keyword>
<reference evidence="3" key="1">
    <citation type="submission" date="2023-02" db="EMBL/GenBank/DDBJ databases">
        <title>Description of Roseinatronobacter alkalisoli sp. nov., an alkaliphilic bacerium isolated from soda soil.</title>
        <authorList>
            <person name="Wei W."/>
        </authorList>
    </citation>
    <scope>NUCLEOTIDE SEQUENCE</scope>
    <source>
        <strain evidence="3">HJB301</strain>
    </source>
</reference>
<evidence type="ECO:0000256" key="1">
    <source>
        <dbReference type="SAM" id="MobiDB-lite"/>
    </source>
</evidence>
<dbReference type="Proteomes" id="UP001431784">
    <property type="component" value="Unassembled WGS sequence"/>
</dbReference>
<feature type="compositionally biased region" description="Low complexity" evidence="1">
    <location>
        <begin position="170"/>
        <end position="191"/>
    </location>
</feature>
<accession>A0ABT5TA11</accession>
<feature type="region of interest" description="Disordered" evidence="1">
    <location>
        <begin position="155"/>
        <end position="201"/>
    </location>
</feature>
<organism evidence="3 4">
    <name type="scientific">Roseinatronobacter alkalisoli</name>
    <dbReference type="NCBI Taxonomy" id="3028235"/>
    <lineage>
        <taxon>Bacteria</taxon>
        <taxon>Pseudomonadati</taxon>
        <taxon>Pseudomonadota</taxon>
        <taxon>Alphaproteobacteria</taxon>
        <taxon>Rhodobacterales</taxon>
        <taxon>Paracoccaceae</taxon>
        <taxon>Roseinatronobacter</taxon>
    </lineage>
</organism>
<dbReference type="RefSeq" id="WP_274352633.1">
    <property type="nucleotide sequence ID" value="NZ_JAQZSM010000011.1"/>
</dbReference>
<evidence type="ECO:0000313" key="3">
    <source>
        <dbReference type="EMBL" id="MDD7971953.1"/>
    </source>
</evidence>
<keyword evidence="2" id="KW-0732">Signal</keyword>
<proteinExistence type="predicted"/>
<evidence type="ECO:0000256" key="2">
    <source>
        <dbReference type="SAM" id="SignalP"/>
    </source>
</evidence>
<comment type="caution">
    <text evidence="3">The sequence shown here is derived from an EMBL/GenBank/DDBJ whole genome shotgun (WGS) entry which is preliminary data.</text>
</comment>
<evidence type="ECO:0000313" key="4">
    <source>
        <dbReference type="Proteomes" id="UP001431784"/>
    </source>
</evidence>
<gene>
    <name evidence="3" type="ORF">PUT78_12660</name>
</gene>
<protein>
    <submittedName>
        <fullName evidence="3">Uncharacterized protein</fullName>
    </submittedName>
</protein>
<sequence>MTTKQKGLVAGIALILDLSFGSYAQAQDLELPGLLKGGTALEVCERNGNLAEVQPVMVRTGLFPPAAALQNGTTIYVRSDDYYHRGRPNQMIQIIGYVNLSGREEYQISGYMRAGDLAVLCPVQHSPQRSGRTASIVNGQLMALGPGAGIAFQSRASARAGAAPETNNDSTPEAAGSTTAAAAEVAPEVAGDTSGSGSSEERLFGANLAEEFERRIADHWANMPSTEEVNQGIRDRILGHGRPDARTNTPPDDEAGAAARAEQARILDENTEALIQFRPPSHSLEPCAPMPMFRPSGSYLSQLDQQGNAIRLCLIERIEADMAALKVIVIRIGGTIQGEEEVMFGFRVDPNPRCDETCMQYFDQAYQDLDNAVEFGLSRIQGINNQVEIWNAWVQQGAKEGVWPE</sequence>
<dbReference type="EMBL" id="JAQZSM010000011">
    <property type="protein sequence ID" value="MDD7971953.1"/>
    <property type="molecule type" value="Genomic_DNA"/>
</dbReference>
<feature type="chain" id="PRO_5047216556" evidence="2">
    <location>
        <begin position="27"/>
        <end position="405"/>
    </location>
</feature>